<dbReference type="Gene3D" id="1.10.490.10">
    <property type="entry name" value="Globins"/>
    <property type="match status" value="1"/>
</dbReference>
<dbReference type="RefSeq" id="WP_052831566.1">
    <property type="nucleotide sequence ID" value="NZ_BJYZ01000001.1"/>
</dbReference>
<dbReference type="SUPFAM" id="SSF46458">
    <property type="entry name" value="Globin-like"/>
    <property type="match status" value="1"/>
</dbReference>
<evidence type="ECO:0000313" key="6">
    <source>
        <dbReference type="Proteomes" id="UP000321523"/>
    </source>
</evidence>
<dbReference type="InterPro" id="IPR044398">
    <property type="entry name" value="Globin-sensor_dom"/>
</dbReference>
<dbReference type="EMBL" id="BJYZ01000001">
    <property type="protein sequence ID" value="GEO35963.1"/>
    <property type="molecule type" value="Genomic_DNA"/>
</dbReference>
<dbReference type="Pfam" id="PF11563">
    <property type="entry name" value="Protoglobin"/>
    <property type="match status" value="1"/>
</dbReference>
<keyword evidence="1 3" id="KW-0807">Transducer</keyword>
<accession>A0A512DHL9</accession>
<dbReference type="Pfam" id="PF00015">
    <property type="entry name" value="MCPsignal"/>
    <property type="match status" value="1"/>
</dbReference>
<dbReference type="GO" id="GO:0016020">
    <property type="term" value="C:membrane"/>
    <property type="evidence" value="ECO:0007669"/>
    <property type="project" value="InterPro"/>
</dbReference>
<dbReference type="GO" id="GO:0004888">
    <property type="term" value="F:transmembrane signaling receptor activity"/>
    <property type="evidence" value="ECO:0007669"/>
    <property type="project" value="InterPro"/>
</dbReference>
<dbReference type="SUPFAM" id="SSF58104">
    <property type="entry name" value="Methyl-accepting chemotaxis protein (MCP) signaling domain"/>
    <property type="match status" value="1"/>
</dbReference>
<feature type="domain" description="Methyl-accepting transducer" evidence="4">
    <location>
        <begin position="186"/>
        <end position="408"/>
    </location>
</feature>
<dbReference type="Gene3D" id="1.10.287.950">
    <property type="entry name" value="Methyl-accepting chemotaxis protein"/>
    <property type="match status" value="1"/>
</dbReference>
<dbReference type="Proteomes" id="UP000321523">
    <property type="component" value="Unassembled WGS sequence"/>
</dbReference>
<dbReference type="GO" id="GO:0006935">
    <property type="term" value="P:chemotaxis"/>
    <property type="evidence" value="ECO:0007669"/>
    <property type="project" value="InterPro"/>
</dbReference>
<protein>
    <submittedName>
        <fullName evidence="5">Chemotaxis protein</fullName>
    </submittedName>
</protein>
<sequence>MANKLDREVRLNFLGIDDDTREALRNFTPILEATLPKLLERFYAHMAANPDTRAMLSGVSVDHLKSAQSKHWTALFAGTFDEAQLEDTVAIGTTHQRIGLEPRWYIGGYALAMTDLMAAAVDKYRWQPAKLKNVLRAIVQTVCLDMDLAISCYIESGDENRQKELWQLADTLETEVHSVVSHVAESGGHVADVTRRTSAAIDRVAGNAVAVASAAEQATASFETVAAAGEELSASVSEISRQVNESRTVTRQAVDQAAAANDSVNGLAQAAGEIGQIVRVINEIASQTNLLALNATIEAARAGEAGKGFAVVANEVKALANQTARATEQISAQISRIQAETEKAVTGIQTIVGVIHEVEGISAGIAAAIEEQTASTGEISRSVLEAAAGTRQVASNITEVAHDTGQASDLMHEVHSVTGTMTTQVGSLQNEIDRLMSTMRTHKVFDRRIHQRRPVSFQVSVSSGGANRNVQMINLSAGGAALVGFVEGTSGGRLDLNLPGLAGGLRGQILSADQSATHLKFERVLTPAEVAGVLRATGSAAA</sequence>
<dbReference type="PANTHER" id="PTHR32089">
    <property type="entry name" value="METHYL-ACCEPTING CHEMOTAXIS PROTEIN MCPB"/>
    <property type="match status" value="1"/>
</dbReference>
<evidence type="ECO:0000256" key="2">
    <source>
        <dbReference type="ARBA" id="ARBA00029447"/>
    </source>
</evidence>
<comment type="similarity">
    <text evidence="2">Belongs to the methyl-accepting chemotaxis (MCP) protein family.</text>
</comment>
<dbReference type="GO" id="GO:0035438">
    <property type="term" value="F:cyclic-di-GMP binding"/>
    <property type="evidence" value="ECO:0007669"/>
    <property type="project" value="InterPro"/>
</dbReference>
<dbReference type="InterPro" id="IPR009050">
    <property type="entry name" value="Globin-like_sf"/>
</dbReference>
<evidence type="ECO:0000313" key="5">
    <source>
        <dbReference type="EMBL" id="GEO35963.1"/>
    </source>
</evidence>
<dbReference type="PANTHER" id="PTHR32089:SF112">
    <property type="entry name" value="LYSOZYME-LIKE PROTEIN-RELATED"/>
    <property type="match status" value="1"/>
</dbReference>
<dbReference type="InterPro" id="IPR004089">
    <property type="entry name" value="MCPsignal_dom"/>
</dbReference>
<name>A0A512DHL9_9PROT</name>
<comment type="caution">
    <text evidence="5">The sequence shown here is derived from an EMBL/GenBank/DDBJ whole genome shotgun (WGS) entry which is preliminary data.</text>
</comment>
<dbReference type="PRINTS" id="PR00260">
    <property type="entry name" value="CHEMTRNSDUCR"/>
</dbReference>
<dbReference type="GO" id="GO:0019825">
    <property type="term" value="F:oxygen binding"/>
    <property type="evidence" value="ECO:0007669"/>
    <property type="project" value="InterPro"/>
</dbReference>
<dbReference type="InterPro" id="IPR004090">
    <property type="entry name" value="Chemotax_Me-accpt_rcpt"/>
</dbReference>
<dbReference type="InterPro" id="IPR039379">
    <property type="entry name" value="Protoglobin_sensor_dom"/>
</dbReference>
<keyword evidence="6" id="KW-1185">Reference proteome</keyword>
<dbReference type="InterPro" id="IPR012292">
    <property type="entry name" value="Globin/Proto"/>
</dbReference>
<organism evidence="5 6">
    <name type="scientific">Skermanella aerolata</name>
    <dbReference type="NCBI Taxonomy" id="393310"/>
    <lineage>
        <taxon>Bacteria</taxon>
        <taxon>Pseudomonadati</taxon>
        <taxon>Pseudomonadota</taxon>
        <taxon>Alphaproteobacteria</taxon>
        <taxon>Rhodospirillales</taxon>
        <taxon>Azospirillaceae</taxon>
        <taxon>Skermanella</taxon>
    </lineage>
</organism>
<reference evidence="5 6" key="1">
    <citation type="submission" date="2019-07" db="EMBL/GenBank/DDBJ databases">
        <title>Whole genome shotgun sequence of Skermanella aerolata NBRC 106429.</title>
        <authorList>
            <person name="Hosoyama A."/>
            <person name="Uohara A."/>
            <person name="Ohji S."/>
            <person name="Ichikawa N."/>
        </authorList>
    </citation>
    <scope>NUCLEOTIDE SEQUENCE [LARGE SCALE GENOMIC DNA]</scope>
    <source>
        <strain evidence="5 6">NBRC 106429</strain>
    </source>
</reference>
<evidence type="ECO:0000256" key="3">
    <source>
        <dbReference type="PROSITE-ProRule" id="PRU00284"/>
    </source>
</evidence>
<dbReference type="OrthoDB" id="266313at2"/>
<dbReference type="AlphaFoldDB" id="A0A512DHL9"/>
<evidence type="ECO:0000259" key="4">
    <source>
        <dbReference type="PROSITE" id="PS50111"/>
    </source>
</evidence>
<dbReference type="Pfam" id="PF07238">
    <property type="entry name" value="PilZ"/>
    <property type="match status" value="1"/>
</dbReference>
<dbReference type="GO" id="GO:0007165">
    <property type="term" value="P:signal transduction"/>
    <property type="evidence" value="ECO:0007669"/>
    <property type="project" value="UniProtKB-KW"/>
</dbReference>
<proteinExistence type="inferred from homology"/>
<dbReference type="PROSITE" id="PS50111">
    <property type="entry name" value="CHEMOTAXIS_TRANSDUC_2"/>
    <property type="match status" value="1"/>
</dbReference>
<gene>
    <name evidence="5" type="ORF">SAE02_01110</name>
</gene>
<dbReference type="GO" id="GO:0020037">
    <property type="term" value="F:heme binding"/>
    <property type="evidence" value="ECO:0007669"/>
    <property type="project" value="InterPro"/>
</dbReference>
<evidence type="ECO:0000256" key="1">
    <source>
        <dbReference type="ARBA" id="ARBA00023224"/>
    </source>
</evidence>
<dbReference type="InterPro" id="IPR009875">
    <property type="entry name" value="PilZ_domain"/>
</dbReference>
<dbReference type="CDD" id="cd01068">
    <property type="entry name" value="globin_sensor"/>
    <property type="match status" value="1"/>
</dbReference>
<dbReference type="SMART" id="SM00283">
    <property type="entry name" value="MA"/>
    <property type="match status" value="1"/>
</dbReference>